<dbReference type="SUPFAM" id="SSF53756">
    <property type="entry name" value="UDP-Glycosyltransferase/glycogen phosphorylase"/>
    <property type="match status" value="1"/>
</dbReference>
<organism evidence="1 2">
    <name type="scientific">Christiangramia lutea</name>
    <dbReference type="NCBI Taxonomy" id="1607951"/>
    <lineage>
        <taxon>Bacteria</taxon>
        <taxon>Pseudomonadati</taxon>
        <taxon>Bacteroidota</taxon>
        <taxon>Flavobacteriia</taxon>
        <taxon>Flavobacteriales</taxon>
        <taxon>Flavobacteriaceae</taxon>
        <taxon>Christiangramia</taxon>
    </lineage>
</organism>
<dbReference type="Proteomes" id="UP001139226">
    <property type="component" value="Unassembled WGS sequence"/>
</dbReference>
<evidence type="ECO:0008006" key="3">
    <source>
        <dbReference type="Google" id="ProtNLM"/>
    </source>
</evidence>
<keyword evidence="2" id="KW-1185">Reference proteome</keyword>
<sequence length="366" mass="41971">MRILFYFGHPAQYLFARATIKRLLKKPGFEVQILIKTKDVLEDLLKADQLSYINILPQERGSSKLQIGLSLIKRNFKILPKIIKNRPDLMISTDASIAQLGNMLHINCISITEDDYEVVKTLGDLTYPFTKHILCPEVCDVGKWKNKKVGYSGYMKLGYLHPNVFTPEESVKEKYKLAGKYVIIRLAKLTAHHDFGIKGINKTLLGQLLKMIEESGSQPYISAEGDLHKDLEVYKLNIAPQDMHHILAFSSLLICDSQSMSVEAAMLGVPSIRYSDFAGRISVLEELEHKYELTYGFRVGDEKSIINKISEVLSLENMTELYQEKRRKMLSEKIDVTSFLEWFISDYPKSAEMIKTKPDYQNRFIC</sequence>
<accession>A0A9X1V0E6</accession>
<dbReference type="EMBL" id="JAKVTV010000001">
    <property type="protein sequence ID" value="MCH4821977.1"/>
    <property type="molecule type" value="Genomic_DNA"/>
</dbReference>
<comment type="caution">
    <text evidence="1">The sequence shown here is derived from an EMBL/GenBank/DDBJ whole genome shotgun (WGS) entry which is preliminary data.</text>
</comment>
<gene>
    <name evidence="1" type="ORF">ML462_02225</name>
</gene>
<evidence type="ECO:0000313" key="1">
    <source>
        <dbReference type="EMBL" id="MCH4821977.1"/>
    </source>
</evidence>
<proteinExistence type="predicted"/>
<name>A0A9X1V0E6_9FLAO</name>
<dbReference type="AlphaFoldDB" id="A0A9X1V0E6"/>
<dbReference type="PANTHER" id="PTHR39662">
    <property type="entry name" value="DUF354 DOMAIN-CONTAINING PROTEIN-RELATED"/>
    <property type="match status" value="1"/>
</dbReference>
<evidence type="ECO:0000313" key="2">
    <source>
        <dbReference type="Proteomes" id="UP001139226"/>
    </source>
</evidence>
<dbReference type="PANTHER" id="PTHR39662:SF1">
    <property type="entry name" value="DUF354 DOMAIN-CONTAINING PROTEIN"/>
    <property type="match status" value="1"/>
</dbReference>
<reference evidence="1" key="1">
    <citation type="submission" date="2022-03" db="EMBL/GenBank/DDBJ databases">
        <title>Gramella crocea sp. nov., isolated from activated sludge of a seafood processing plant.</title>
        <authorList>
            <person name="Zhang X."/>
        </authorList>
    </citation>
    <scope>NUCLEOTIDE SEQUENCE</scope>
    <source>
        <strain evidence="1">YJ019</strain>
    </source>
</reference>
<protein>
    <recommendedName>
        <fullName evidence="3">DUF354 domain-containing protein</fullName>
    </recommendedName>
</protein>
<dbReference type="InterPro" id="IPR007152">
    <property type="entry name" value="DUF354"/>
</dbReference>